<organism evidence="2 3">
    <name type="scientific">Erwinia pyri</name>
    <dbReference type="NCBI Taxonomy" id="3062598"/>
    <lineage>
        <taxon>Bacteria</taxon>
        <taxon>Pseudomonadati</taxon>
        <taxon>Pseudomonadota</taxon>
        <taxon>Gammaproteobacteria</taxon>
        <taxon>Enterobacterales</taxon>
        <taxon>Erwiniaceae</taxon>
        <taxon>Erwinia</taxon>
    </lineage>
</organism>
<evidence type="ECO:0000313" key="2">
    <source>
        <dbReference type="EMBL" id="WLS79822.1"/>
    </source>
</evidence>
<feature type="region of interest" description="Disordered" evidence="1">
    <location>
        <begin position="167"/>
        <end position="194"/>
    </location>
</feature>
<gene>
    <name evidence="2" type="ORF">Q3V30_04770</name>
</gene>
<feature type="region of interest" description="Disordered" evidence="1">
    <location>
        <begin position="127"/>
        <end position="146"/>
    </location>
</feature>
<feature type="region of interest" description="Disordered" evidence="1">
    <location>
        <begin position="24"/>
        <end position="64"/>
    </location>
</feature>
<reference evidence="2 3" key="1">
    <citation type="submission" date="2023-07" db="EMBL/GenBank/DDBJ databases">
        <title>Pathogenic bacteria of pear tree diseases.</title>
        <authorList>
            <person name="Zhang Z."/>
            <person name="He L."/>
            <person name="Huang R."/>
        </authorList>
    </citation>
    <scope>NUCLEOTIDE SEQUENCE [LARGE SCALE GENOMIC DNA]</scope>
    <source>
        <strain evidence="2 3">DE2</strain>
    </source>
</reference>
<evidence type="ECO:0000313" key="3">
    <source>
        <dbReference type="Proteomes" id="UP001228139"/>
    </source>
</evidence>
<sequence>MNMRVNPGGMMNQAPDGMLASRFTLKQEGKNGETGFGPASGKSTPLQYGGTSGTTSEKSSASSLLSDYKTLLDSLIKQGQDELKKLKDELAQQQSQSGAENSPATTESSNQMSQLQMLLDSLMKFLKESQQSQQGQQPAANSTSSDAQLTAMMTQLKDLLSTIGETSATGAATTGSESTGPAMPTDEKDTSVPPSTDTLFKNMDGDNRSADEIINDNPVLKNLGNQKDIKQEDLKKQFGDWTANNPDEKSRALAAKNMSYFLNNVKALDNREGGDRGDISTNGKIEGLTKSGDARHGTEAAIVKDVAEQGLDKMFPKDGRLTQTKDEMVNLNGTNKSGFQGLCLKVGRALAFIPGLSNFLTGMGRSESTNPWEVLKGGVVGAAKTAFDALKGVVEGLGKGRLNPIQMLLSAYKGAVSNTYVMQDAKSDVKDKVKETV</sequence>
<dbReference type="Proteomes" id="UP001228139">
    <property type="component" value="Chromosome"/>
</dbReference>
<accession>A0AA50HP16</accession>
<evidence type="ECO:0008006" key="4">
    <source>
        <dbReference type="Google" id="ProtNLM"/>
    </source>
</evidence>
<proteinExistence type="predicted"/>
<dbReference type="AlphaFoldDB" id="A0AA50HP16"/>
<evidence type="ECO:0000256" key="1">
    <source>
        <dbReference type="SAM" id="MobiDB-lite"/>
    </source>
</evidence>
<protein>
    <recommendedName>
        <fullName evidence="4">Type III secretion system protein</fullName>
    </recommendedName>
</protein>
<dbReference type="KEGG" id="epi:Q3V30_04770"/>
<feature type="compositionally biased region" description="Low complexity" evidence="1">
    <location>
        <begin position="127"/>
        <end position="137"/>
    </location>
</feature>
<dbReference type="RefSeq" id="WP_306210978.1">
    <property type="nucleotide sequence ID" value="NZ_CP132353.1"/>
</dbReference>
<keyword evidence="3" id="KW-1185">Reference proteome</keyword>
<name>A0AA50HP16_9GAMM</name>
<feature type="compositionally biased region" description="Low complexity" evidence="1">
    <location>
        <begin position="167"/>
        <end position="182"/>
    </location>
</feature>
<feature type="compositionally biased region" description="Polar residues" evidence="1">
    <location>
        <begin position="91"/>
        <end position="107"/>
    </location>
</feature>
<dbReference type="EMBL" id="CP132353">
    <property type="protein sequence ID" value="WLS79822.1"/>
    <property type="molecule type" value="Genomic_DNA"/>
</dbReference>
<feature type="compositionally biased region" description="Low complexity" evidence="1">
    <location>
        <begin position="53"/>
        <end position="64"/>
    </location>
</feature>
<feature type="region of interest" description="Disordered" evidence="1">
    <location>
        <begin position="86"/>
        <end position="112"/>
    </location>
</feature>